<dbReference type="Gene3D" id="2.102.10.10">
    <property type="entry name" value="Rieske [2Fe-2S] iron-sulphur domain"/>
    <property type="match status" value="1"/>
</dbReference>
<dbReference type="InterPro" id="IPR015879">
    <property type="entry name" value="Ring_hydroxy_dOase_asu_C_dom"/>
</dbReference>
<keyword evidence="8" id="KW-0479">Metal-binding</keyword>
<evidence type="ECO:0000256" key="6">
    <source>
        <dbReference type="ARBA" id="ARBA00014931"/>
    </source>
</evidence>
<evidence type="ECO:0000256" key="10">
    <source>
        <dbReference type="ARBA" id="ARBA00022964"/>
    </source>
</evidence>
<comment type="function">
    <text evidence="1">Catalyzes the first step of the osmoprotectant glycine betaine synthesis.</text>
</comment>
<evidence type="ECO:0000256" key="7">
    <source>
        <dbReference type="ARBA" id="ARBA00022714"/>
    </source>
</evidence>
<dbReference type="PANTHER" id="PTHR43756">
    <property type="entry name" value="CHOLINE MONOOXYGENASE, CHLOROPLASTIC"/>
    <property type="match status" value="1"/>
</dbReference>
<sequence length="422" mass="46780">MALAPMASLVDTQNGLLNPSIFSDEEIYQQELEQIFARCWLLLCHETQIPNPGDFLTTYMGEDPVLVARDRSGKVGAFLNICRHRGNRLCRADSGNTAAFICAYHGWAYSNDGSLQAVPNLQDAYYNELDQSKWGLTPVAQLDTYKGLVFATFDSNAPPLLDYLGDAAWYLDVFFDRREGGVEVIGGIHKWTIPANWKMPAENFCGDGYHTGWSHLSAVTTGFGGDFRSRPSREGAVVSPGNGHCIVGIGPDDPSDPAVPEILAYEDSIRDEVNQRLGERLRLIRPHAGTIFPNLSLLRSIARTFRLWQPKGPGKTEINSAVYVDKAAPPEVKEAFRITAIRTFGPSGAFEQDDMDNWEGCSKSGLGVVSRRHQLNIGMGLGHARYDEDLLGVASDYRLSENNHRAFYGRWSQLMDSQGWPS</sequence>
<evidence type="ECO:0000256" key="14">
    <source>
        <dbReference type="ARBA" id="ARBA00023027"/>
    </source>
</evidence>
<evidence type="ECO:0000256" key="8">
    <source>
        <dbReference type="ARBA" id="ARBA00022723"/>
    </source>
</evidence>
<keyword evidence="14" id="KW-0520">NAD</keyword>
<evidence type="ECO:0000256" key="4">
    <source>
        <dbReference type="ARBA" id="ARBA00010848"/>
    </source>
</evidence>
<dbReference type="SUPFAM" id="SSF55961">
    <property type="entry name" value="Bet v1-like"/>
    <property type="match status" value="1"/>
</dbReference>
<keyword evidence="10 17" id="KW-0223">Dioxygenase</keyword>
<dbReference type="EMBL" id="CASHTH010003643">
    <property type="protein sequence ID" value="CAI8047461.1"/>
    <property type="molecule type" value="Genomic_DNA"/>
</dbReference>
<keyword evidence="7" id="KW-0001">2Fe-2S</keyword>
<evidence type="ECO:0000256" key="11">
    <source>
        <dbReference type="ARBA" id="ARBA00023002"/>
    </source>
</evidence>
<dbReference type="Gene3D" id="3.90.380.10">
    <property type="entry name" value="Naphthalene 1,2-dioxygenase Alpha Subunit, Chain A, domain 1"/>
    <property type="match status" value="1"/>
</dbReference>
<dbReference type="InterPro" id="IPR015881">
    <property type="entry name" value="ARHD_Rieske_2Fe_2S"/>
</dbReference>
<dbReference type="Pfam" id="PF00848">
    <property type="entry name" value="Ring_hydroxyl_A"/>
    <property type="match status" value="1"/>
</dbReference>
<comment type="similarity">
    <text evidence="4">Belongs to the choline monooxygenase family.</text>
</comment>
<dbReference type="GO" id="GO:0051537">
    <property type="term" value="F:2 iron, 2 sulfur cluster binding"/>
    <property type="evidence" value="ECO:0007669"/>
    <property type="project" value="UniProtKB-KW"/>
</dbReference>
<organism evidence="17 18">
    <name type="scientific">Geodia barretti</name>
    <name type="common">Barrett's horny sponge</name>
    <dbReference type="NCBI Taxonomy" id="519541"/>
    <lineage>
        <taxon>Eukaryota</taxon>
        <taxon>Metazoa</taxon>
        <taxon>Porifera</taxon>
        <taxon>Demospongiae</taxon>
        <taxon>Heteroscleromorpha</taxon>
        <taxon>Tetractinellida</taxon>
        <taxon>Astrophorina</taxon>
        <taxon>Geodiidae</taxon>
        <taxon>Geodia</taxon>
    </lineage>
</organism>
<gene>
    <name evidence="17" type="ORF">GBAR_LOCUS26227</name>
</gene>
<keyword evidence="11" id="KW-0560">Oxidoreductase</keyword>
<dbReference type="InterPro" id="IPR017941">
    <property type="entry name" value="Rieske_2Fe-2S"/>
</dbReference>
<feature type="domain" description="Rieske" evidence="16">
    <location>
        <begin position="41"/>
        <end position="135"/>
    </location>
</feature>
<evidence type="ECO:0000256" key="1">
    <source>
        <dbReference type="ARBA" id="ARBA00002149"/>
    </source>
</evidence>
<proteinExistence type="inferred from homology"/>
<dbReference type="AlphaFoldDB" id="A0AA35TH72"/>
<comment type="pathway">
    <text evidence="2">Amine and polyamine biosynthesis; betaine biosynthesis via choline pathway; betaine aldehyde from choline (monooxygenase route): step 1/1.</text>
</comment>
<comment type="caution">
    <text evidence="17">The sequence shown here is derived from an EMBL/GenBank/DDBJ whole genome shotgun (WGS) entry which is preliminary data.</text>
</comment>
<evidence type="ECO:0000256" key="2">
    <source>
        <dbReference type="ARBA" id="ARBA00004866"/>
    </source>
</evidence>
<dbReference type="PRINTS" id="PR00090">
    <property type="entry name" value="RNGDIOXGNASE"/>
</dbReference>
<dbReference type="InterPro" id="IPR001663">
    <property type="entry name" value="Rng_hydr_dOase-A"/>
</dbReference>
<dbReference type="Proteomes" id="UP001174909">
    <property type="component" value="Unassembled WGS sequence"/>
</dbReference>
<keyword evidence="18" id="KW-1185">Reference proteome</keyword>
<dbReference type="InterPro" id="IPR036922">
    <property type="entry name" value="Rieske_2Fe-2S_sf"/>
</dbReference>
<dbReference type="PROSITE" id="PS00570">
    <property type="entry name" value="RING_HYDROXYL_ALPHA"/>
    <property type="match status" value="1"/>
</dbReference>
<keyword evidence="13" id="KW-0411">Iron-sulfur</keyword>
<evidence type="ECO:0000256" key="12">
    <source>
        <dbReference type="ARBA" id="ARBA00023004"/>
    </source>
</evidence>
<keyword evidence="9" id="KW-0058">Aromatic hydrocarbons catabolism</keyword>
<dbReference type="EC" id="1.14.15.7" evidence="5"/>
<evidence type="ECO:0000313" key="17">
    <source>
        <dbReference type="EMBL" id="CAI8047461.1"/>
    </source>
</evidence>
<dbReference type="Pfam" id="PF00355">
    <property type="entry name" value="Rieske"/>
    <property type="match status" value="1"/>
</dbReference>
<dbReference type="CDD" id="cd08881">
    <property type="entry name" value="RHO_alpha_C_NDO-like"/>
    <property type="match status" value="1"/>
</dbReference>
<evidence type="ECO:0000256" key="15">
    <source>
        <dbReference type="ARBA" id="ARBA00049097"/>
    </source>
</evidence>
<accession>A0AA35TH72</accession>
<comment type="catalytic activity">
    <reaction evidence="15">
        <text>choline + 2 reduced [2Fe-2S]-[ferredoxin] + O2 + 2 H(+) = betaine aldehyde hydrate + 2 oxidized [2Fe-2S]-[ferredoxin] + H2O</text>
        <dbReference type="Rhea" id="RHEA:17769"/>
        <dbReference type="Rhea" id="RHEA-COMP:10000"/>
        <dbReference type="Rhea" id="RHEA-COMP:10001"/>
        <dbReference type="ChEBI" id="CHEBI:15354"/>
        <dbReference type="ChEBI" id="CHEBI:15377"/>
        <dbReference type="ChEBI" id="CHEBI:15378"/>
        <dbReference type="ChEBI" id="CHEBI:15379"/>
        <dbReference type="ChEBI" id="CHEBI:15870"/>
        <dbReference type="ChEBI" id="CHEBI:33737"/>
        <dbReference type="ChEBI" id="CHEBI:33738"/>
        <dbReference type="EC" id="1.14.15.7"/>
    </reaction>
</comment>
<dbReference type="PROSITE" id="PS51296">
    <property type="entry name" value="RIESKE"/>
    <property type="match status" value="1"/>
</dbReference>
<dbReference type="GO" id="GO:0051213">
    <property type="term" value="F:dioxygenase activity"/>
    <property type="evidence" value="ECO:0007669"/>
    <property type="project" value="UniProtKB-KW"/>
</dbReference>
<evidence type="ECO:0000256" key="9">
    <source>
        <dbReference type="ARBA" id="ARBA00022797"/>
    </source>
</evidence>
<evidence type="ECO:0000256" key="13">
    <source>
        <dbReference type="ARBA" id="ARBA00023014"/>
    </source>
</evidence>
<keyword evidence="12" id="KW-0408">Iron</keyword>
<reference evidence="17" key="1">
    <citation type="submission" date="2023-03" db="EMBL/GenBank/DDBJ databases">
        <authorList>
            <person name="Steffen K."/>
            <person name="Cardenas P."/>
        </authorList>
    </citation>
    <scope>NUCLEOTIDE SEQUENCE</scope>
</reference>
<dbReference type="SUPFAM" id="SSF50022">
    <property type="entry name" value="ISP domain"/>
    <property type="match status" value="1"/>
</dbReference>
<name>A0AA35TH72_GEOBA</name>
<evidence type="ECO:0000313" key="18">
    <source>
        <dbReference type="Proteomes" id="UP001174909"/>
    </source>
</evidence>
<dbReference type="GO" id="GO:0005506">
    <property type="term" value="F:iron ion binding"/>
    <property type="evidence" value="ECO:0007669"/>
    <property type="project" value="InterPro"/>
</dbReference>
<evidence type="ECO:0000256" key="3">
    <source>
        <dbReference type="ARBA" id="ARBA00008751"/>
    </source>
</evidence>
<dbReference type="PANTHER" id="PTHR43756:SF1">
    <property type="entry name" value="3-PHENYLPROPIONATE_CINNAMIC ACID DIOXYGENASE SUBUNIT ALPHA"/>
    <property type="match status" value="1"/>
</dbReference>
<protein>
    <recommendedName>
        <fullName evidence="6">Choline monooxygenase, chloroplastic</fullName>
        <ecNumber evidence="5">1.14.15.7</ecNumber>
    </recommendedName>
</protein>
<dbReference type="GO" id="GO:0019133">
    <property type="term" value="F:choline monooxygenase activity"/>
    <property type="evidence" value="ECO:0007669"/>
    <property type="project" value="UniProtKB-EC"/>
</dbReference>
<comment type="similarity">
    <text evidence="3">Belongs to the bacterial ring-hydroxylating dioxygenase alpha subunit family.</text>
</comment>
<evidence type="ECO:0000259" key="16">
    <source>
        <dbReference type="PROSITE" id="PS51296"/>
    </source>
</evidence>
<evidence type="ECO:0000256" key="5">
    <source>
        <dbReference type="ARBA" id="ARBA00012763"/>
    </source>
</evidence>
<dbReference type="InterPro" id="IPR043266">
    <property type="entry name" value="RHO_NdoB-like_C"/>
</dbReference>